<proteinExistence type="inferred from homology"/>
<dbReference type="OrthoDB" id="416553at2759"/>
<feature type="region of interest" description="Disordered" evidence="4">
    <location>
        <begin position="1"/>
        <end position="179"/>
    </location>
</feature>
<evidence type="ECO:0000256" key="4">
    <source>
        <dbReference type="SAM" id="MobiDB-lite"/>
    </source>
</evidence>
<dbReference type="HOGENOM" id="CLU_017718_8_3_1"/>
<dbReference type="SUPFAM" id="SSF52540">
    <property type="entry name" value="P-loop containing nucleoside triphosphate hydrolases"/>
    <property type="match status" value="1"/>
</dbReference>
<evidence type="ECO:0000313" key="7">
    <source>
        <dbReference type="Proteomes" id="UP000002499"/>
    </source>
</evidence>
<evidence type="ECO:0000256" key="1">
    <source>
        <dbReference type="ARBA" id="ARBA00022741"/>
    </source>
</evidence>
<dbReference type="GO" id="GO:0000281">
    <property type="term" value="P:mitotic cytokinesis"/>
    <property type="evidence" value="ECO:0007669"/>
    <property type="project" value="EnsemblFungi"/>
</dbReference>
<reference evidence="6 7" key="1">
    <citation type="journal article" date="2011" name="PLoS Genet.">
        <title>Genome sequencing and comparative transcriptomics of the model entomopathogenic fungi Metarhizium anisopliae and M. acridum.</title>
        <authorList>
            <person name="Gao Q."/>
            <person name="Jin K."/>
            <person name="Ying S.H."/>
            <person name="Zhang Y."/>
            <person name="Xiao G."/>
            <person name="Shang Y."/>
            <person name="Duan Z."/>
            <person name="Hu X."/>
            <person name="Xie X.Q."/>
            <person name="Zhou G."/>
            <person name="Peng G."/>
            <person name="Luo Z."/>
            <person name="Huang W."/>
            <person name="Wang B."/>
            <person name="Fang W."/>
            <person name="Wang S."/>
            <person name="Zhong Y."/>
            <person name="Ma L.J."/>
            <person name="St Leger R.J."/>
            <person name="Zhao G.P."/>
            <person name="Pei Y."/>
            <person name="Feng M.G."/>
            <person name="Xia Y."/>
            <person name="Wang C."/>
        </authorList>
    </citation>
    <scope>NUCLEOTIDE SEQUENCE [LARGE SCALE GENOMIC DNA]</scope>
    <source>
        <strain evidence="6 7">CQMa 102</strain>
    </source>
</reference>
<dbReference type="GO" id="GO:0032160">
    <property type="term" value="C:septin filament array"/>
    <property type="evidence" value="ECO:0007669"/>
    <property type="project" value="EnsemblFungi"/>
</dbReference>
<dbReference type="FunFam" id="3.40.50.300:FF:000196">
    <property type="entry name" value="Cell division control 3"/>
    <property type="match status" value="1"/>
</dbReference>
<keyword evidence="7" id="KW-1185">Reference proteome</keyword>
<feature type="compositionally biased region" description="Low complexity" evidence="4">
    <location>
        <begin position="93"/>
        <end position="102"/>
    </location>
</feature>
<dbReference type="InterPro" id="IPR027417">
    <property type="entry name" value="P-loop_NTPase"/>
</dbReference>
<dbReference type="GO" id="GO:0000921">
    <property type="term" value="P:septin ring assembly"/>
    <property type="evidence" value="ECO:0007669"/>
    <property type="project" value="EnsemblFungi"/>
</dbReference>
<protein>
    <submittedName>
        <fullName evidence="6">Cell division control protein 3</fullName>
    </submittedName>
</protein>
<dbReference type="InterPro" id="IPR030379">
    <property type="entry name" value="G_SEPTIN_dom"/>
</dbReference>
<dbReference type="PROSITE" id="PS51719">
    <property type="entry name" value="G_SEPTIN"/>
    <property type="match status" value="1"/>
</dbReference>
<dbReference type="Proteomes" id="UP000002499">
    <property type="component" value="Unassembled WGS sequence"/>
</dbReference>
<dbReference type="GO" id="GO:0005200">
    <property type="term" value="F:structural constituent of cytoskeleton"/>
    <property type="evidence" value="ECO:0007669"/>
    <property type="project" value="EnsemblFungi"/>
</dbReference>
<dbReference type="Pfam" id="PF00735">
    <property type="entry name" value="Septin"/>
    <property type="match status" value="1"/>
</dbReference>
<dbReference type="GO" id="GO:0005628">
    <property type="term" value="C:prospore membrane"/>
    <property type="evidence" value="ECO:0007669"/>
    <property type="project" value="EnsemblFungi"/>
</dbReference>
<accession>E9EA61</accession>
<feature type="region of interest" description="Disordered" evidence="4">
    <location>
        <begin position="530"/>
        <end position="586"/>
    </location>
</feature>
<feature type="compositionally biased region" description="Low complexity" evidence="4">
    <location>
        <begin position="42"/>
        <end position="65"/>
    </location>
</feature>
<dbReference type="OMA" id="RSNPMGS"/>
<evidence type="ECO:0000256" key="3">
    <source>
        <dbReference type="RuleBase" id="RU004560"/>
    </source>
</evidence>
<dbReference type="GO" id="GO:0005619">
    <property type="term" value="C:ascospore wall"/>
    <property type="evidence" value="ECO:0007669"/>
    <property type="project" value="EnsemblFungi"/>
</dbReference>
<feature type="compositionally biased region" description="Polar residues" evidence="4">
    <location>
        <begin position="118"/>
        <end position="131"/>
    </location>
</feature>
<keyword evidence="6" id="KW-0131">Cell cycle</keyword>
<organism evidence="7">
    <name type="scientific">Metarhizium acridum (strain CQMa 102)</name>
    <dbReference type="NCBI Taxonomy" id="655827"/>
    <lineage>
        <taxon>Eukaryota</taxon>
        <taxon>Fungi</taxon>
        <taxon>Dikarya</taxon>
        <taxon>Ascomycota</taxon>
        <taxon>Pezizomycotina</taxon>
        <taxon>Sordariomycetes</taxon>
        <taxon>Hypocreomycetidae</taxon>
        <taxon>Hypocreales</taxon>
        <taxon>Clavicipitaceae</taxon>
        <taxon>Metarhizium</taxon>
    </lineage>
</organism>
<dbReference type="InParanoid" id="E9EA61"/>
<dbReference type="GO" id="GO:0001400">
    <property type="term" value="C:mating projection base"/>
    <property type="evidence" value="ECO:0007669"/>
    <property type="project" value="EnsemblFungi"/>
</dbReference>
<dbReference type="InterPro" id="IPR016491">
    <property type="entry name" value="Septin"/>
</dbReference>
<evidence type="ECO:0000256" key="2">
    <source>
        <dbReference type="ARBA" id="ARBA00023134"/>
    </source>
</evidence>
<dbReference type="Gene3D" id="3.40.50.300">
    <property type="entry name" value="P-loop containing nucleotide triphosphate hydrolases"/>
    <property type="match status" value="1"/>
</dbReference>
<dbReference type="EMBL" id="GL698531">
    <property type="protein sequence ID" value="EFY87199.1"/>
    <property type="molecule type" value="Genomic_DNA"/>
</dbReference>
<dbReference type="GO" id="GO:0005525">
    <property type="term" value="F:GTP binding"/>
    <property type="evidence" value="ECO:0007669"/>
    <property type="project" value="UniProtKB-KW"/>
</dbReference>
<dbReference type="eggNOG" id="KOG2655">
    <property type="taxonomic scope" value="Eukaryota"/>
</dbReference>
<evidence type="ECO:0000259" key="5">
    <source>
        <dbReference type="PROSITE" id="PS51719"/>
    </source>
</evidence>
<dbReference type="GO" id="GO:1990317">
    <property type="term" value="C:Gin4 complex"/>
    <property type="evidence" value="ECO:0007669"/>
    <property type="project" value="EnsemblFungi"/>
</dbReference>
<dbReference type="GO" id="GO:0010314">
    <property type="term" value="F:phosphatidylinositol-5-phosphate binding"/>
    <property type="evidence" value="ECO:0007669"/>
    <property type="project" value="EnsemblFungi"/>
</dbReference>
<dbReference type="GO" id="GO:0031107">
    <property type="term" value="P:septin ring disassembly"/>
    <property type="evidence" value="ECO:0007669"/>
    <property type="project" value="EnsemblFungi"/>
</dbReference>
<feature type="compositionally biased region" description="Polar residues" evidence="4">
    <location>
        <begin position="14"/>
        <end position="41"/>
    </location>
</feature>
<keyword evidence="2 3" id="KW-0342">GTP-binding</keyword>
<dbReference type="CDD" id="cd01850">
    <property type="entry name" value="CDC_Septin"/>
    <property type="match status" value="1"/>
</dbReference>
<dbReference type="AlphaFoldDB" id="E9EA61"/>
<dbReference type="GO" id="GO:0031105">
    <property type="term" value="C:septin complex"/>
    <property type="evidence" value="ECO:0007669"/>
    <property type="project" value="EnsemblFungi"/>
</dbReference>
<dbReference type="FunCoup" id="E9EA61">
    <property type="interactions" value="468"/>
</dbReference>
<feature type="compositionally biased region" description="Low complexity" evidence="4">
    <location>
        <begin position="132"/>
        <end position="144"/>
    </location>
</feature>
<sequence>MATELAKQGKTRTRNSSPDAMQDQSSASAEPTIASKRTSSIVATQNTTTVLSTSTSAAPSVTDTVRQYRSMLDVEDPPRLNPLNPMSFDELYTPQSQQPPESTSEEPLSESTVDSACGIQTDTADSQVKDLSSSNSSDSPTGSPASPPAGKPESAASAQDVHPSDPAPAVPSQSVPSSIQDARNIVRRKLTGYVGFANLPNQWHRKSVRKGFNFNVMVVGESGLGKSTLVNTLFNTSLYPPRERKGPSLDIIPKTVQIQAISADIEEAGVRLRLTVVDTPGFGDFVNNDESWRPIVDDIERRYDAYLDAENKVNRMNIVDNRIHACVFFIQPTGHSLKPLDIEVMRRLHTKVNLIPVIAKSDTLTDEEIVSFKARILADIKHHGIQIFEGPRYELDDEETIAENNEIMSKVPFAVVGATNEIKTTDGRAVRGRQYPWGIIEVDNEEHCDFVKLRQMLIRTHMEELKENTNNALYENYRTDKLIAMGVSQDPSVFKEVNPAVKQEEERALHEQKLAKMEAEMKMVFQQKVAEKESKLKQSEEELYARHREMKEQLERQRAELEDKKQRIESGRPLEKEGKRKGFSLR</sequence>
<feature type="compositionally biased region" description="Basic and acidic residues" evidence="4">
    <location>
        <begin position="530"/>
        <end position="580"/>
    </location>
</feature>
<dbReference type="PANTHER" id="PTHR18884">
    <property type="entry name" value="SEPTIN"/>
    <property type="match status" value="1"/>
</dbReference>
<name>E9EA61_METAQ</name>
<comment type="similarity">
    <text evidence="3">Belongs to the TRAFAC class TrmE-Era-EngA-EngB-Septin-like GTPase superfamily. Septin GTPase family.</text>
</comment>
<keyword evidence="6" id="KW-0132">Cell division</keyword>
<gene>
    <name evidence="6" type="ORF">MAC_06759</name>
</gene>
<feature type="compositionally biased region" description="Low complexity" evidence="4">
    <location>
        <begin position="170"/>
        <end position="179"/>
    </location>
</feature>
<feature type="domain" description="Septin-type G" evidence="5">
    <location>
        <begin position="210"/>
        <end position="484"/>
    </location>
</feature>
<dbReference type="STRING" id="655827.E9EA61"/>
<keyword evidence="1 3" id="KW-0547">Nucleotide-binding</keyword>
<dbReference type="GO" id="GO:0070273">
    <property type="term" value="F:phosphatidylinositol-4-phosphate binding"/>
    <property type="evidence" value="ECO:0007669"/>
    <property type="project" value="EnsemblFungi"/>
</dbReference>
<evidence type="ECO:0000313" key="6">
    <source>
        <dbReference type="EMBL" id="EFY87199.1"/>
    </source>
</evidence>